<dbReference type="PANTHER" id="PTHR43173">
    <property type="entry name" value="ABC1 FAMILY PROTEIN"/>
    <property type="match status" value="1"/>
</dbReference>
<dbReference type="InterPro" id="IPR004147">
    <property type="entry name" value="ABC1_dom"/>
</dbReference>
<gene>
    <name evidence="3" type="ORF">IWQ62_000062</name>
</gene>
<dbReference type="OrthoDB" id="427480at2759"/>
<dbReference type="CDD" id="cd13969">
    <property type="entry name" value="ADCK1-like"/>
    <property type="match status" value="1"/>
</dbReference>
<proteinExistence type="inferred from homology"/>
<evidence type="ECO:0000259" key="2">
    <source>
        <dbReference type="Pfam" id="PF03109"/>
    </source>
</evidence>
<accession>A0A9W8AVK6</accession>
<dbReference type="Pfam" id="PF03109">
    <property type="entry name" value="ABC1"/>
    <property type="match status" value="1"/>
</dbReference>
<comment type="similarity">
    <text evidence="1">Belongs to the protein kinase superfamily. ADCK protein kinase family.</text>
</comment>
<feature type="domain" description="ABC1 atypical kinase-like" evidence="2">
    <location>
        <begin position="111"/>
        <end position="367"/>
    </location>
</feature>
<evidence type="ECO:0000256" key="1">
    <source>
        <dbReference type="ARBA" id="ARBA00009670"/>
    </source>
</evidence>
<dbReference type="InterPro" id="IPR011009">
    <property type="entry name" value="Kinase-like_dom_sf"/>
</dbReference>
<dbReference type="EMBL" id="JANBPY010000002">
    <property type="protein sequence ID" value="KAJ1970235.1"/>
    <property type="molecule type" value="Genomic_DNA"/>
</dbReference>
<comment type="caution">
    <text evidence="3">The sequence shown here is derived from an EMBL/GenBank/DDBJ whole genome shotgun (WGS) entry which is preliminary data.</text>
</comment>
<keyword evidence="4" id="KW-1185">Reference proteome</keyword>
<protein>
    <recommendedName>
        <fullName evidence="2">ABC1 atypical kinase-like domain-containing protein</fullName>
    </recommendedName>
</protein>
<dbReference type="PANTHER" id="PTHR43173:SF37">
    <property type="entry name" value="ABC1 FAMILY PROTEIN C10F6.14C"/>
    <property type="match status" value="1"/>
</dbReference>
<dbReference type="AlphaFoldDB" id="A0A9W8AVK6"/>
<dbReference type="InterPro" id="IPR051130">
    <property type="entry name" value="Mito_struct-func_regulator"/>
</dbReference>
<organism evidence="3 4">
    <name type="scientific">Dispira parvispora</name>
    <dbReference type="NCBI Taxonomy" id="1520584"/>
    <lineage>
        <taxon>Eukaryota</taxon>
        <taxon>Fungi</taxon>
        <taxon>Fungi incertae sedis</taxon>
        <taxon>Zoopagomycota</taxon>
        <taxon>Kickxellomycotina</taxon>
        <taxon>Dimargaritomycetes</taxon>
        <taxon>Dimargaritales</taxon>
        <taxon>Dimargaritaceae</taxon>
        <taxon>Dispira</taxon>
    </lineage>
</organism>
<dbReference type="Proteomes" id="UP001150925">
    <property type="component" value="Unassembled WGS sequence"/>
</dbReference>
<name>A0A9W8AVK6_9FUNG</name>
<evidence type="ECO:0000313" key="4">
    <source>
        <dbReference type="Proteomes" id="UP001150925"/>
    </source>
</evidence>
<dbReference type="SUPFAM" id="SSF56112">
    <property type="entry name" value="Protein kinase-like (PK-like)"/>
    <property type="match status" value="1"/>
</dbReference>
<sequence>MVRVRFSSGAHFALWTGTLGAGVYWYDRHYQASSLIRTCRTLYHDAAIIADYKWNFQPDKADRIDSLHTRVAQRILHVCQKNNGLYIKLGQAIALYSTVLPPQYNEIFKVLYDRAPNVPYHEIQQVFLREFGHSPEELFAIFEREPVASASVAQVHRAQMKPDPVTGEAPWVAVKIQKPAIAKQLEWDLSVIRFVVWGLEKAFDLPLLWSMEYTNQHLRQEVDFVNEAHNADQARALLAQDTHLARHLYIPKVYWELTRPTVLTAEWIDGMPMSEVVMSPPQRSFYTPAQIMDTIVSTFAQQIFVNGLVHCDPHPGNLLLRPHPQDPRTYQVVLIDHGLYIRESETFRTDYCQLWKSIYLMDRDTIGRICHRWGVGDSDMMASFTLLRPFTQQQRHRPLHLKATVSKEEIYAMQLSLKERVHQFLLNTELFPRELIFVGRNMNMVRALNKAMGAPVNRTNIMANYAAKGLGSNWGAWSYITPASRSTKFPLRSLVDWLIFVVKTRFSFYSFRLNLWVISVVFYFHQAWERVMQWAIHRPAKNFEQLMDESLLRTLEDQLGYKVDISFLDA</sequence>
<evidence type="ECO:0000313" key="3">
    <source>
        <dbReference type="EMBL" id="KAJ1970235.1"/>
    </source>
</evidence>
<dbReference type="InterPro" id="IPR045307">
    <property type="entry name" value="ADCK1_dom"/>
</dbReference>
<reference evidence="3" key="1">
    <citation type="submission" date="2022-07" db="EMBL/GenBank/DDBJ databases">
        <title>Phylogenomic reconstructions and comparative analyses of Kickxellomycotina fungi.</title>
        <authorList>
            <person name="Reynolds N.K."/>
            <person name="Stajich J.E."/>
            <person name="Barry K."/>
            <person name="Grigoriev I.V."/>
            <person name="Crous P."/>
            <person name="Smith M.E."/>
        </authorList>
    </citation>
    <scope>NUCLEOTIDE SEQUENCE</scope>
    <source>
        <strain evidence="3">RSA 1196</strain>
    </source>
</reference>